<dbReference type="RefSeq" id="WP_056975933.1">
    <property type="nucleotide sequence ID" value="NZ_AYYP01000010.1"/>
</dbReference>
<keyword evidence="4" id="KW-0808">Transferase</keyword>
<reference evidence="4 5" key="1">
    <citation type="journal article" date="2015" name="Genome Announc.">
        <title>Expanding the biotechnology potential of lactobacilli through comparative genomics of 213 strains and associated genera.</title>
        <authorList>
            <person name="Sun Z."/>
            <person name="Harris H.M."/>
            <person name="McCann A."/>
            <person name="Guo C."/>
            <person name="Argimon S."/>
            <person name="Zhang W."/>
            <person name="Yang X."/>
            <person name="Jeffery I.B."/>
            <person name="Cooney J.C."/>
            <person name="Kagawa T.F."/>
            <person name="Liu W."/>
            <person name="Song Y."/>
            <person name="Salvetti E."/>
            <person name="Wrobel A."/>
            <person name="Rasinkangas P."/>
            <person name="Parkhill J."/>
            <person name="Rea M.C."/>
            <person name="O'Sullivan O."/>
            <person name="Ritari J."/>
            <person name="Douillard F.P."/>
            <person name="Paul Ross R."/>
            <person name="Yang R."/>
            <person name="Briner A.E."/>
            <person name="Felis G.E."/>
            <person name="de Vos W.M."/>
            <person name="Barrangou R."/>
            <person name="Klaenhammer T.R."/>
            <person name="Caufield P.W."/>
            <person name="Cui Y."/>
            <person name="Zhang H."/>
            <person name="O'Toole P.W."/>
        </authorList>
    </citation>
    <scope>NUCLEOTIDE SEQUENCE [LARGE SCALE GENOMIC DNA]</scope>
    <source>
        <strain evidence="4 5">DSM 20509</strain>
    </source>
</reference>
<name>A0A0R2AGP2_9LACO</name>
<evidence type="ECO:0000256" key="1">
    <source>
        <dbReference type="ARBA" id="ARBA00008007"/>
    </source>
</evidence>
<dbReference type="InterPro" id="IPR051910">
    <property type="entry name" value="ComF/GntX_DNA_util-trans"/>
</dbReference>
<dbReference type="PANTHER" id="PTHR47505">
    <property type="entry name" value="DNA UTILIZATION PROTEIN YHGH"/>
    <property type="match status" value="1"/>
</dbReference>
<gene>
    <name evidence="4" type="ORF">FC14_GL000896</name>
</gene>
<sequence length="234" mass="27433">MNKQCLLCQQDLTYHFDLKWFLTLQPLVDKYLCERCAANFIRLDNKLTCPGCGRLSEMGKLCSDCLRWQQVAPELLTNKALYSYQTEAMKGYLERYKFLGDYRLRYVFQKQWCDFIVKNYPPKQGWLYVPIPVDQESKSQRGFNQVIGLAELLPLTEVLEMKQTHGRVKQSKKNRRQRMKTKQPFNYSGSEEEILQKKVVLLDDVYTTGRTLYHARAVLKTHGAALVRSVTLSR</sequence>
<organism evidence="4 5">
    <name type="scientific">Ligilactobacillus agilis DSM 20509</name>
    <dbReference type="NCBI Taxonomy" id="1423718"/>
    <lineage>
        <taxon>Bacteria</taxon>
        <taxon>Bacillati</taxon>
        <taxon>Bacillota</taxon>
        <taxon>Bacilli</taxon>
        <taxon>Lactobacillales</taxon>
        <taxon>Lactobacillaceae</taxon>
        <taxon>Ligilactobacillus</taxon>
    </lineage>
</organism>
<proteinExistence type="inferred from homology"/>
<dbReference type="CDD" id="cd06223">
    <property type="entry name" value="PRTases_typeI"/>
    <property type="match status" value="1"/>
</dbReference>
<dbReference type="PANTHER" id="PTHR47505:SF1">
    <property type="entry name" value="DNA UTILIZATION PROTEIN YHGH"/>
    <property type="match status" value="1"/>
</dbReference>
<dbReference type="InterPro" id="IPR000836">
    <property type="entry name" value="PRTase_dom"/>
</dbReference>
<comment type="caution">
    <text evidence="4">The sequence shown here is derived from an EMBL/GenBank/DDBJ whole genome shotgun (WGS) entry which is preliminary data.</text>
</comment>
<evidence type="ECO:0000259" key="3">
    <source>
        <dbReference type="Pfam" id="PF00156"/>
    </source>
</evidence>
<evidence type="ECO:0000313" key="4">
    <source>
        <dbReference type="EMBL" id="KRM65877.1"/>
    </source>
</evidence>
<keyword evidence="5" id="KW-1185">Reference proteome</keyword>
<dbReference type="Pfam" id="PF00156">
    <property type="entry name" value="Pribosyltran"/>
    <property type="match status" value="1"/>
</dbReference>
<protein>
    <submittedName>
        <fullName evidence="4">Phosphoribosyltransferase</fullName>
    </submittedName>
</protein>
<dbReference type="PATRIC" id="fig|1423718.3.peg.944"/>
<dbReference type="SUPFAM" id="SSF53271">
    <property type="entry name" value="PRTase-like"/>
    <property type="match status" value="1"/>
</dbReference>
<evidence type="ECO:0000313" key="5">
    <source>
        <dbReference type="Proteomes" id="UP000051008"/>
    </source>
</evidence>
<accession>A0A0R2AGP2</accession>
<feature type="domain" description="Phosphoribosyltransferase" evidence="3">
    <location>
        <begin position="169"/>
        <end position="232"/>
    </location>
</feature>
<dbReference type="GO" id="GO:0016757">
    <property type="term" value="F:glycosyltransferase activity"/>
    <property type="evidence" value="ECO:0007669"/>
    <property type="project" value="UniProtKB-KW"/>
</dbReference>
<dbReference type="Gene3D" id="3.40.50.2020">
    <property type="match status" value="1"/>
</dbReference>
<dbReference type="AlphaFoldDB" id="A0A0R2AGP2"/>
<feature type="compositionally biased region" description="Basic residues" evidence="2">
    <location>
        <begin position="164"/>
        <end position="181"/>
    </location>
</feature>
<dbReference type="InterPro" id="IPR029057">
    <property type="entry name" value="PRTase-like"/>
</dbReference>
<dbReference type="Proteomes" id="UP000051008">
    <property type="component" value="Unassembled WGS sequence"/>
</dbReference>
<feature type="region of interest" description="Disordered" evidence="2">
    <location>
        <begin position="164"/>
        <end position="183"/>
    </location>
</feature>
<dbReference type="EMBL" id="AYYP01000010">
    <property type="protein sequence ID" value="KRM65877.1"/>
    <property type="molecule type" value="Genomic_DNA"/>
</dbReference>
<comment type="similarity">
    <text evidence="1">Belongs to the ComF/GntX family.</text>
</comment>
<dbReference type="OrthoDB" id="9779910at2"/>
<keyword evidence="4" id="KW-0328">Glycosyltransferase</keyword>
<evidence type="ECO:0000256" key="2">
    <source>
        <dbReference type="SAM" id="MobiDB-lite"/>
    </source>
</evidence>